<name>A0A843V350_COLES</name>
<dbReference type="EMBL" id="NMUH01000876">
    <property type="protein sequence ID" value="MQL86139.1"/>
    <property type="molecule type" value="Genomic_DNA"/>
</dbReference>
<proteinExistence type="predicted"/>
<keyword evidence="2" id="KW-1185">Reference proteome</keyword>
<dbReference type="AlphaFoldDB" id="A0A843V350"/>
<reference evidence="1" key="1">
    <citation type="submission" date="2017-07" db="EMBL/GenBank/DDBJ databases">
        <title>Taro Niue Genome Assembly and Annotation.</title>
        <authorList>
            <person name="Atibalentja N."/>
            <person name="Keating K."/>
            <person name="Fields C.J."/>
        </authorList>
    </citation>
    <scope>NUCLEOTIDE SEQUENCE</scope>
    <source>
        <strain evidence="1">Niue_2</strain>
        <tissue evidence="1">Leaf</tissue>
    </source>
</reference>
<accession>A0A843V350</accession>
<comment type="caution">
    <text evidence="1">The sequence shown here is derived from an EMBL/GenBank/DDBJ whole genome shotgun (WGS) entry which is preliminary data.</text>
</comment>
<evidence type="ECO:0000313" key="2">
    <source>
        <dbReference type="Proteomes" id="UP000652761"/>
    </source>
</evidence>
<evidence type="ECO:0000313" key="1">
    <source>
        <dbReference type="EMBL" id="MQL86139.1"/>
    </source>
</evidence>
<sequence>MLASYRSHLLWSVNLSPPILFFKDLISARCEGIGSSPARCQASTLDKRKEREIVSARRRHLLHPPPCRASLH</sequence>
<organism evidence="1 2">
    <name type="scientific">Colocasia esculenta</name>
    <name type="common">Wild taro</name>
    <name type="synonym">Arum esculentum</name>
    <dbReference type="NCBI Taxonomy" id="4460"/>
    <lineage>
        <taxon>Eukaryota</taxon>
        <taxon>Viridiplantae</taxon>
        <taxon>Streptophyta</taxon>
        <taxon>Embryophyta</taxon>
        <taxon>Tracheophyta</taxon>
        <taxon>Spermatophyta</taxon>
        <taxon>Magnoliopsida</taxon>
        <taxon>Liliopsida</taxon>
        <taxon>Araceae</taxon>
        <taxon>Aroideae</taxon>
        <taxon>Colocasieae</taxon>
        <taxon>Colocasia</taxon>
    </lineage>
</organism>
<protein>
    <submittedName>
        <fullName evidence="1">Uncharacterized protein</fullName>
    </submittedName>
</protein>
<dbReference type="Proteomes" id="UP000652761">
    <property type="component" value="Unassembled WGS sequence"/>
</dbReference>
<gene>
    <name evidence="1" type="ORF">Taro_018666</name>
</gene>